<accession>A0A243Q9J5</accession>
<name>A0A243Q9J5_9ACTN</name>
<protein>
    <submittedName>
        <fullName evidence="1">Fructose-bisphosphate aldolase</fullName>
    </submittedName>
</protein>
<comment type="caution">
    <text evidence="1">The sequence shown here is derived from an EMBL/GenBank/DDBJ whole genome shotgun (WGS) entry which is preliminary data.</text>
</comment>
<dbReference type="PANTHER" id="PTHR47791:SF3">
    <property type="entry name" value="MEIOTICALLY UP-REGULATED GENE 191 PROTEIN"/>
    <property type="match status" value="1"/>
</dbReference>
<dbReference type="EMBL" id="NGFO01000017">
    <property type="protein sequence ID" value="OUC77848.1"/>
    <property type="molecule type" value="Genomic_DNA"/>
</dbReference>
<dbReference type="AlphaFoldDB" id="A0A243Q9J5"/>
<keyword evidence="2" id="KW-1185">Reference proteome</keyword>
<reference evidence="1 2" key="1">
    <citation type="submission" date="2017-05" db="EMBL/GenBank/DDBJ databases">
        <title>Biotechnological potential of actinobacteria isolated from South African environments.</title>
        <authorList>
            <person name="Le Roes-Hill M."/>
            <person name="Prins A."/>
            <person name="Durrell K.A."/>
        </authorList>
    </citation>
    <scope>NUCLEOTIDE SEQUENCE [LARGE SCALE GENOMIC DNA]</scope>
    <source>
        <strain evidence="1">BS2</strain>
    </source>
</reference>
<proteinExistence type="predicted"/>
<dbReference type="RefSeq" id="WP_086536182.1">
    <property type="nucleotide sequence ID" value="NZ_NGFO01000017.1"/>
</dbReference>
<dbReference type="InterPro" id="IPR053169">
    <property type="entry name" value="MUG_Protein"/>
</dbReference>
<evidence type="ECO:0000313" key="1">
    <source>
        <dbReference type="EMBL" id="OUC77848.1"/>
    </source>
</evidence>
<dbReference type="InterPro" id="IPR005198">
    <property type="entry name" value="Glyco_hydro_76"/>
</dbReference>
<organism evidence="1 2">
    <name type="scientific">Gordonia lacunae</name>
    <dbReference type="NCBI Taxonomy" id="417102"/>
    <lineage>
        <taxon>Bacteria</taxon>
        <taxon>Bacillati</taxon>
        <taxon>Actinomycetota</taxon>
        <taxon>Actinomycetes</taxon>
        <taxon>Mycobacteriales</taxon>
        <taxon>Gordoniaceae</taxon>
        <taxon>Gordonia</taxon>
    </lineage>
</organism>
<sequence length="395" mass="42961">MDEQSKSPDPRDPNGRAAVAASAICDRHLQRAFWLPGTRAGAVAWPIGRVQAQFGSWHYWWQAHLVDLLVDAAIHRVGADRSFDPDVADDVNRLLRGIRIRNGGRWTNNYYDDMAWLGLAIERADRHLHLDHAGGLRTLAGQMLDAWVPADGGGIPWRKADQFFNAPANGPAAILLARTGHVERAVAMCDWMDANLIDPDTHLVIDGLKKLPDGSLKPETGTYTYCQGVVLGAELEALRVTGDHRHLDRLTRLLGAVERHSCTDGVINGGGGGDGGLFHGVLARYLALVATDLPDVDGSDALRERAARIVTRSADAAWAHRREVAGHTVFSSDWRRQAVIPTDAGAKAQFVAGAVNPSEIPERDLSVQLSAWMVLEAAAAIDLGLPECDQEHTRP</sequence>
<dbReference type="STRING" id="417102.CA982_15515"/>
<dbReference type="PANTHER" id="PTHR47791">
    <property type="entry name" value="MEIOTICALLY UP-REGULATED GENE 191 PROTEIN"/>
    <property type="match status" value="1"/>
</dbReference>
<dbReference type="Proteomes" id="UP000194632">
    <property type="component" value="Unassembled WGS sequence"/>
</dbReference>
<dbReference type="PIRSF" id="PIRSF021505">
    <property type="entry name" value="O_gly_hdrol"/>
    <property type="match status" value="1"/>
</dbReference>
<dbReference type="GO" id="GO:0005975">
    <property type="term" value="P:carbohydrate metabolic process"/>
    <property type="evidence" value="ECO:0007669"/>
    <property type="project" value="InterPro"/>
</dbReference>
<dbReference type="SUPFAM" id="SSF48208">
    <property type="entry name" value="Six-hairpin glycosidases"/>
    <property type="match status" value="1"/>
</dbReference>
<dbReference type="OrthoDB" id="2505409at2"/>
<dbReference type="InterPro" id="IPR008928">
    <property type="entry name" value="6-hairpin_glycosidase_sf"/>
</dbReference>
<dbReference type="InterPro" id="IPR014512">
    <property type="entry name" value="O_gly_hydro"/>
</dbReference>
<gene>
    <name evidence="1" type="ORF">CA982_15515</name>
</gene>
<dbReference type="Pfam" id="PF03663">
    <property type="entry name" value="Glyco_hydro_76"/>
    <property type="match status" value="1"/>
</dbReference>
<dbReference type="Gene3D" id="1.50.10.20">
    <property type="match status" value="1"/>
</dbReference>
<evidence type="ECO:0000313" key="2">
    <source>
        <dbReference type="Proteomes" id="UP000194632"/>
    </source>
</evidence>